<evidence type="ECO:0000256" key="2">
    <source>
        <dbReference type="ARBA" id="ARBA00015195"/>
    </source>
</evidence>
<evidence type="ECO:0000256" key="4">
    <source>
        <dbReference type="ARBA" id="ARBA00022618"/>
    </source>
</evidence>
<keyword evidence="3" id="KW-0963">Cytoplasm</keyword>
<evidence type="ECO:0000256" key="3">
    <source>
        <dbReference type="ARBA" id="ARBA00022490"/>
    </source>
</evidence>
<dbReference type="PANTHER" id="PTHR34981">
    <property type="entry name" value="CELL DIVISION PROTEIN ZAPA"/>
    <property type="match status" value="1"/>
</dbReference>
<dbReference type="GO" id="GO:0005829">
    <property type="term" value="C:cytosol"/>
    <property type="evidence" value="ECO:0007669"/>
    <property type="project" value="TreeGrafter"/>
</dbReference>
<dbReference type="InterPro" id="IPR036192">
    <property type="entry name" value="Cell_div_ZapA-like_sf"/>
</dbReference>
<evidence type="ECO:0000256" key="7">
    <source>
        <dbReference type="ARBA" id="ARBA00024910"/>
    </source>
</evidence>
<sequence length="91" mass="10322">MEPKVISVEIFGQQLHLKSAADPSYTAQLAEYVDGQIRKVSRQSNDPLKVVLLASMNIANELHEERKKQEESAEIVARRADSLLQKIERSF</sequence>
<reference evidence="10" key="1">
    <citation type="submission" date="2020-07" db="EMBL/GenBank/DDBJ databases">
        <title>Huge and variable diversity of episymbiotic CPR bacteria and DPANN archaea in groundwater ecosystems.</title>
        <authorList>
            <person name="He C.Y."/>
            <person name="Keren R."/>
            <person name="Whittaker M."/>
            <person name="Farag I.F."/>
            <person name="Doudna J."/>
            <person name="Cate J.H.D."/>
            <person name="Banfield J.F."/>
        </authorList>
    </citation>
    <scope>NUCLEOTIDE SEQUENCE</scope>
    <source>
        <strain evidence="10">NC_groundwater_763_Ag_S-0.2um_68_21</strain>
    </source>
</reference>
<evidence type="ECO:0000313" key="11">
    <source>
        <dbReference type="Proteomes" id="UP000782312"/>
    </source>
</evidence>
<evidence type="ECO:0000256" key="9">
    <source>
        <dbReference type="ARBA" id="ARBA00033158"/>
    </source>
</evidence>
<keyword evidence="6" id="KW-0131">Cell cycle</keyword>
<protein>
    <recommendedName>
        <fullName evidence="2">Cell division protein ZapA</fullName>
    </recommendedName>
    <alternativeName>
        <fullName evidence="9">Z ring-associated protein ZapA</fullName>
    </alternativeName>
</protein>
<keyword evidence="5" id="KW-0717">Septation</keyword>
<dbReference type="AlphaFoldDB" id="A0A932HYL0"/>
<organism evidence="10 11">
    <name type="scientific">Tectimicrobiota bacterium</name>
    <dbReference type="NCBI Taxonomy" id="2528274"/>
    <lineage>
        <taxon>Bacteria</taxon>
        <taxon>Pseudomonadati</taxon>
        <taxon>Nitrospinota/Tectimicrobiota group</taxon>
        <taxon>Candidatus Tectimicrobiota</taxon>
    </lineage>
</organism>
<gene>
    <name evidence="10" type="ORF">HYZ11_00715</name>
</gene>
<dbReference type="EMBL" id="JACPUR010000001">
    <property type="protein sequence ID" value="MBI3126109.1"/>
    <property type="molecule type" value="Genomic_DNA"/>
</dbReference>
<dbReference type="Proteomes" id="UP000782312">
    <property type="component" value="Unassembled WGS sequence"/>
</dbReference>
<comment type="caution">
    <text evidence="10">The sequence shown here is derived from an EMBL/GenBank/DDBJ whole genome shotgun (WGS) entry which is preliminary data.</text>
</comment>
<evidence type="ECO:0000256" key="8">
    <source>
        <dbReference type="ARBA" id="ARBA00026068"/>
    </source>
</evidence>
<dbReference type="GO" id="GO:0043093">
    <property type="term" value="P:FtsZ-dependent cytokinesis"/>
    <property type="evidence" value="ECO:0007669"/>
    <property type="project" value="TreeGrafter"/>
</dbReference>
<evidence type="ECO:0000313" key="10">
    <source>
        <dbReference type="EMBL" id="MBI3126109.1"/>
    </source>
</evidence>
<comment type="function">
    <text evidence="7">Activator of cell division through the inhibition of FtsZ GTPase activity, therefore promoting FtsZ assembly into bundles of protofilaments necessary for the formation of the division Z ring. It is recruited early at mid-cell but it is not essential for cell division.</text>
</comment>
<dbReference type="PANTHER" id="PTHR34981:SF1">
    <property type="entry name" value="CELL DIVISION PROTEIN ZAPA"/>
    <property type="match status" value="1"/>
</dbReference>
<dbReference type="Gene3D" id="6.10.250.790">
    <property type="match status" value="1"/>
</dbReference>
<dbReference type="GO" id="GO:0000921">
    <property type="term" value="P:septin ring assembly"/>
    <property type="evidence" value="ECO:0007669"/>
    <property type="project" value="TreeGrafter"/>
</dbReference>
<comment type="subcellular location">
    <subcellularLocation>
        <location evidence="1">Cytoplasm</location>
    </subcellularLocation>
</comment>
<proteinExistence type="predicted"/>
<keyword evidence="4 10" id="KW-0132">Cell division</keyword>
<dbReference type="InterPro" id="IPR007838">
    <property type="entry name" value="Cell_div_ZapA-like"/>
</dbReference>
<accession>A0A932HYL0</accession>
<dbReference type="Pfam" id="PF05164">
    <property type="entry name" value="ZapA"/>
    <property type="match status" value="1"/>
</dbReference>
<evidence type="ECO:0000256" key="1">
    <source>
        <dbReference type="ARBA" id="ARBA00004496"/>
    </source>
</evidence>
<dbReference type="GO" id="GO:0030428">
    <property type="term" value="C:cell septum"/>
    <property type="evidence" value="ECO:0007669"/>
    <property type="project" value="TreeGrafter"/>
</dbReference>
<dbReference type="GO" id="GO:0032153">
    <property type="term" value="C:cell division site"/>
    <property type="evidence" value="ECO:0007669"/>
    <property type="project" value="TreeGrafter"/>
</dbReference>
<dbReference type="InterPro" id="IPR053712">
    <property type="entry name" value="Bac_CellDiv_Activator"/>
</dbReference>
<dbReference type="GO" id="GO:0000917">
    <property type="term" value="P:division septum assembly"/>
    <property type="evidence" value="ECO:0007669"/>
    <property type="project" value="UniProtKB-KW"/>
</dbReference>
<dbReference type="SUPFAM" id="SSF102829">
    <property type="entry name" value="Cell division protein ZapA-like"/>
    <property type="match status" value="1"/>
</dbReference>
<comment type="subunit">
    <text evidence="8">Homodimer. Interacts with FtsZ.</text>
</comment>
<evidence type="ECO:0000256" key="5">
    <source>
        <dbReference type="ARBA" id="ARBA00023210"/>
    </source>
</evidence>
<name>A0A932HYL0_UNCTE</name>
<evidence type="ECO:0000256" key="6">
    <source>
        <dbReference type="ARBA" id="ARBA00023306"/>
    </source>
</evidence>